<dbReference type="STRING" id="1576369.SAMN05421753_105247"/>
<accession>A0A1I3FH51</accession>
<name>A0A1I3FH51_9PLAN</name>
<gene>
    <name evidence="1" type="ORF">SAMN05421753_105247</name>
</gene>
<organism evidence="1 2">
    <name type="scientific">Planctomicrobium piriforme</name>
    <dbReference type="NCBI Taxonomy" id="1576369"/>
    <lineage>
        <taxon>Bacteria</taxon>
        <taxon>Pseudomonadati</taxon>
        <taxon>Planctomycetota</taxon>
        <taxon>Planctomycetia</taxon>
        <taxon>Planctomycetales</taxon>
        <taxon>Planctomycetaceae</taxon>
        <taxon>Planctomicrobium</taxon>
    </lineage>
</organism>
<dbReference type="AlphaFoldDB" id="A0A1I3FH51"/>
<protein>
    <submittedName>
        <fullName evidence="1">Uncharacterized protein</fullName>
    </submittedName>
</protein>
<evidence type="ECO:0000313" key="2">
    <source>
        <dbReference type="Proteomes" id="UP000199518"/>
    </source>
</evidence>
<dbReference type="RefSeq" id="WP_139228352.1">
    <property type="nucleotide sequence ID" value="NZ_FOQD01000005.1"/>
</dbReference>
<reference evidence="2" key="1">
    <citation type="submission" date="2016-10" db="EMBL/GenBank/DDBJ databases">
        <authorList>
            <person name="Varghese N."/>
            <person name="Submissions S."/>
        </authorList>
    </citation>
    <scope>NUCLEOTIDE SEQUENCE [LARGE SCALE GENOMIC DNA]</scope>
    <source>
        <strain evidence="2">DSM 26348</strain>
    </source>
</reference>
<keyword evidence="2" id="KW-1185">Reference proteome</keyword>
<sequence>MAISIWTKWHVEFTERNTRTIAERIQLVIDEAWSSSLHCVARRQLKAVLDPEEMGMAVRNRRYDSMGTNFRSRSLSRYVSFSPLSGKDLSVSFSDDEFGQLRVYFRVDKSIVGEVLPNEQEIRQYRGWYDGMFKSDSRWQQNFPPAWPANAKVMKEIASSIEGLFPLVELKISPEIAEPEKFICMGA</sequence>
<dbReference type="EMBL" id="FOQD01000005">
    <property type="protein sequence ID" value="SFI10549.1"/>
    <property type="molecule type" value="Genomic_DNA"/>
</dbReference>
<evidence type="ECO:0000313" key="1">
    <source>
        <dbReference type="EMBL" id="SFI10549.1"/>
    </source>
</evidence>
<dbReference type="Proteomes" id="UP000199518">
    <property type="component" value="Unassembled WGS sequence"/>
</dbReference>
<proteinExistence type="predicted"/>